<keyword evidence="2" id="KW-0547">Nucleotide-binding</keyword>
<sequence length="257" mass="28495">MINPQRLQAETFVESIEWLKEVSSTNTHALKTIERHSDFPVLIGADLQTGGRGRGQNRWWGAEGSLTFSLILNPSQFRIPQDAWPLMSLIVGLTIGDGLRSTCPEASIQLKWPNDVYADQKKICGILIESIPARPELVIIGIGVNANNSLANAPGDVRNRATSLIDLVGQPVSLEILLIKILNAMERGFERFHDELEQLLNRWKEQCFLTGKQICIENSQSTVFGMCQGIDDDGALRMNTVNGPQRFLAGTITLIDE</sequence>
<evidence type="ECO:0000256" key="3">
    <source>
        <dbReference type="ARBA" id="ARBA00022840"/>
    </source>
</evidence>
<dbReference type="InterPro" id="IPR003142">
    <property type="entry name" value="BPL_C"/>
</dbReference>
<feature type="domain" description="BPL/LPL catalytic" evidence="7">
    <location>
        <begin position="1"/>
        <end position="193"/>
    </location>
</feature>
<dbReference type="Proteomes" id="UP000315724">
    <property type="component" value="Chromosome"/>
</dbReference>
<dbReference type="PANTHER" id="PTHR12835">
    <property type="entry name" value="BIOTIN PROTEIN LIGASE"/>
    <property type="match status" value="1"/>
</dbReference>
<evidence type="ECO:0000313" key="9">
    <source>
        <dbReference type="Proteomes" id="UP000315724"/>
    </source>
</evidence>
<dbReference type="PANTHER" id="PTHR12835:SF5">
    <property type="entry name" value="BIOTIN--PROTEIN LIGASE"/>
    <property type="match status" value="1"/>
</dbReference>
<comment type="catalytic activity">
    <reaction evidence="6">
        <text>biotin + L-lysyl-[protein] + ATP = N(6)-biotinyl-L-lysyl-[protein] + AMP + diphosphate + H(+)</text>
        <dbReference type="Rhea" id="RHEA:11756"/>
        <dbReference type="Rhea" id="RHEA-COMP:9752"/>
        <dbReference type="Rhea" id="RHEA-COMP:10505"/>
        <dbReference type="ChEBI" id="CHEBI:15378"/>
        <dbReference type="ChEBI" id="CHEBI:29969"/>
        <dbReference type="ChEBI" id="CHEBI:30616"/>
        <dbReference type="ChEBI" id="CHEBI:33019"/>
        <dbReference type="ChEBI" id="CHEBI:57586"/>
        <dbReference type="ChEBI" id="CHEBI:83144"/>
        <dbReference type="ChEBI" id="CHEBI:456215"/>
        <dbReference type="EC" id="6.3.4.15"/>
    </reaction>
</comment>
<protein>
    <recommendedName>
        <fullName evidence="5">biotin--[biotin carboxyl-carrier protein] ligase</fullName>
        <ecNumber evidence="5">6.3.4.15</ecNumber>
    </recommendedName>
</protein>
<proteinExistence type="predicted"/>
<keyword evidence="1 8" id="KW-0436">Ligase</keyword>
<dbReference type="InterPro" id="IPR004408">
    <property type="entry name" value="Biotin_CoA_COase_ligase"/>
</dbReference>
<dbReference type="KEGG" id="tpol:Mal48_29610"/>
<dbReference type="InterPro" id="IPR004143">
    <property type="entry name" value="BPL_LPL_catalytic"/>
</dbReference>
<evidence type="ECO:0000256" key="1">
    <source>
        <dbReference type="ARBA" id="ARBA00022598"/>
    </source>
</evidence>
<evidence type="ECO:0000256" key="4">
    <source>
        <dbReference type="ARBA" id="ARBA00023267"/>
    </source>
</evidence>
<organism evidence="8 9">
    <name type="scientific">Thalassoglobus polymorphus</name>
    <dbReference type="NCBI Taxonomy" id="2527994"/>
    <lineage>
        <taxon>Bacteria</taxon>
        <taxon>Pseudomonadati</taxon>
        <taxon>Planctomycetota</taxon>
        <taxon>Planctomycetia</taxon>
        <taxon>Planctomycetales</taxon>
        <taxon>Planctomycetaceae</taxon>
        <taxon>Thalassoglobus</taxon>
    </lineage>
</organism>
<dbReference type="Pfam" id="PF02237">
    <property type="entry name" value="BPL_C"/>
    <property type="match status" value="1"/>
</dbReference>
<evidence type="ECO:0000256" key="5">
    <source>
        <dbReference type="ARBA" id="ARBA00024227"/>
    </source>
</evidence>
<dbReference type="GO" id="GO:0005737">
    <property type="term" value="C:cytoplasm"/>
    <property type="evidence" value="ECO:0007669"/>
    <property type="project" value="TreeGrafter"/>
</dbReference>
<keyword evidence="9" id="KW-1185">Reference proteome</keyword>
<dbReference type="NCBIfam" id="TIGR00121">
    <property type="entry name" value="birA_ligase"/>
    <property type="match status" value="1"/>
</dbReference>
<reference evidence="8 9" key="1">
    <citation type="submission" date="2019-02" db="EMBL/GenBank/DDBJ databases">
        <title>Deep-cultivation of Planctomycetes and their phenomic and genomic characterization uncovers novel biology.</title>
        <authorList>
            <person name="Wiegand S."/>
            <person name="Jogler M."/>
            <person name="Boedeker C."/>
            <person name="Pinto D."/>
            <person name="Vollmers J."/>
            <person name="Rivas-Marin E."/>
            <person name="Kohn T."/>
            <person name="Peeters S.H."/>
            <person name="Heuer A."/>
            <person name="Rast P."/>
            <person name="Oberbeckmann S."/>
            <person name="Bunk B."/>
            <person name="Jeske O."/>
            <person name="Meyerdierks A."/>
            <person name="Storesund J.E."/>
            <person name="Kallscheuer N."/>
            <person name="Luecker S."/>
            <person name="Lage O.M."/>
            <person name="Pohl T."/>
            <person name="Merkel B.J."/>
            <person name="Hornburger P."/>
            <person name="Mueller R.-W."/>
            <person name="Bruemmer F."/>
            <person name="Labrenz M."/>
            <person name="Spormann A.M."/>
            <person name="Op den Camp H."/>
            <person name="Overmann J."/>
            <person name="Amann R."/>
            <person name="Jetten M.S.M."/>
            <person name="Mascher T."/>
            <person name="Medema M.H."/>
            <person name="Devos D.P."/>
            <person name="Kaster A.-K."/>
            <person name="Ovreas L."/>
            <person name="Rohde M."/>
            <person name="Galperin M.Y."/>
            <person name="Jogler C."/>
        </authorList>
    </citation>
    <scope>NUCLEOTIDE SEQUENCE [LARGE SCALE GENOMIC DNA]</scope>
    <source>
        <strain evidence="8 9">Mal48</strain>
    </source>
</reference>
<dbReference type="RefSeq" id="WP_145200441.1">
    <property type="nucleotide sequence ID" value="NZ_CP036267.1"/>
</dbReference>
<dbReference type="Gene3D" id="2.30.30.100">
    <property type="match status" value="1"/>
</dbReference>
<dbReference type="EC" id="6.3.4.15" evidence="5"/>
<dbReference type="InterPro" id="IPR045864">
    <property type="entry name" value="aa-tRNA-synth_II/BPL/LPL"/>
</dbReference>
<evidence type="ECO:0000256" key="6">
    <source>
        <dbReference type="ARBA" id="ARBA00047846"/>
    </source>
</evidence>
<dbReference type="PROSITE" id="PS51733">
    <property type="entry name" value="BPL_LPL_CATALYTIC"/>
    <property type="match status" value="1"/>
</dbReference>
<dbReference type="GO" id="GO:0004077">
    <property type="term" value="F:biotin--[biotin carboxyl-carrier protein] ligase activity"/>
    <property type="evidence" value="ECO:0007669"/>
    <property type="project" value="UniProtKB-EC"/>
</dbReference>
<evidence type="ECO:0000313" key="8">
    <source>
        <dbReference type="EMBL" id="QDT33707.1"/>
    </source>
</evidence>
<evidence type="ECO:0000256" key="2">
    <source>
        <dbReference type="ARBA" id="ARBA00022741"/>
    </source>
</evidence>
<evidence type="ECO:0000259" key="7">
    <source>
        <dbReference type="PROSITE" id="PS51733"/>
    </source>
</evidence>
<dbReference type="Gene3D" id="3.30.930.10">
    <property type="entry name" value="Bira Bifunctional Protein, Domain 2"/>
    <property type="match status" value="1"/>
</dbReference>
<name>A0A517QQ21_9PLAN</name>
<dbReference type="SUPFAM" id="SSF55681">
    <property type="entry name" value="Class II aaRS and biotin synthetases"/>
    <property type="match status" value="1"/>
</dbReference>
<dbReference type="OrthoDB" id="9807064at2"/>
<dbReference type="Pfam" id="PF03099">
    <property type="entry name" value="BPL_LplA_LipB"/>
    <property type="match status" value="1"/>
</dbReference>
<dbReference type="InterPro" id="IPR008988">
    <property type="entry name" value="Transcriptional_repressor_C"/>
</dbReference>
<dbReference type="CDD" id="cd16442">
    <property type="entry name" value="BPL"/>
    <property type="match status" value="1"/>
</dbReference>
<dbReference type="GO" id="GO:0005524">
    <property type="term" value="F:ATP binding"/>
    <property type="evidence" value="ECO:0007669"/>
    <property type="project" value="UniProtKB-KW"/>
</dbReference>
<dbReference type="EMBL" id="CP036267">
    <property type="protein sequence ID" value="QDT33707.1"/>
    <property type="molecule type" value="Genomic_DNA"/>
</dbReference>
<keyword evidence="4" id="KW-0092">Biotin</keyword>
<dbReference type="SUPFAM" id="SSF50037">
    <property type="entry name" value="C-terminal domain of transcriptional repressors"/>
    <property type="match status" value="1"/>
</dbReference>
<accession>A0A517QQ21</accession>
<keyword evidence="3" id="KW-0067">ATP-binding</keyword>
<gene>
    <name evidence="8" type="primary">birA</name>
    <name evidence="8" type="ORF">Mal48_29610</name>
</gene>
<dbReference type="AlphaFoldDB" id="A0A517QQ21"/>